<feature type="compositionally biased region" description="Polar residues" evidence="1">
    <location>
        <begin position="280"/>
        <end position="294"/>
    </location>
</feature>
<feature type="compositionally biased region" description="Basic and acidic residues" evidence="1">
    <location>
        <begin position="95"/>
        <end position="111"/>
    </location>
</feature>
<feature type="region of interest" description="Disordered" evidence="1">
    <location>
        <begin position="1"/>
        <end position="35"/>
    </location>
</feature>
<feature type="region of interest" description="Disordered" evidence="1">
    <location>
        <begin position="258"/>
        <end position="295"/>
    </location>
</feature>
<reference evidence="2 3" key="1">
    <citation type="submission" date="2024-04" db="EMBL/GenBank/DDBJ databases">
        <title>The reference genome of an endangered Asteraceae, Deinandra increscens subsp. villosa, native to the Central Coast of California.</title>
        <authorList>
            <person name="Guilliams M."/>
            <person name="Hasenstab-Lehman K."/>
            <person name="Meyer R."/>
            <person name="Mcevoy S."/>
        </authorList>
    </citation>
    <scope>NUCLEOTIDE SEQUENCE [LARGE SCALE GENOMIC DNA]</scope>
    <source>
        <tissue evidence="2">Leaf</tissue>
    </source>
</reference>
<feature type="compositionally biased region" description="Basic residues" evidence="1">
    <location>
        <begin position="14"/>
        <end position="23"/>
    </location>
</feature>
<dbReference type="Proteomes" id="UP001408789">
    <property type="component" value="Unassembled WGS sequence"/>
</dbReference>
<dbReference type="PANTHER" id="PTHR33318:SF4">
    <property type="entry name" value="OS04G0511700 PROTEIN"/>
    <property type="match status" value="1"/>
</dbReference>
<dbReference type="GO" id="GO:0007142">
    <property type="term" value="P:male meiosis II"/>
    <property type="evidence" value="ECO:0007669"/>
    <property type="project" value="InterPro"/>
</dbReference>
<accession>A0AAP0D4B5</accession>
<keyword evidence="3" id="KW-1185">Reference proteome</keyword>
<gene>
    <name evidence="2" type="ORF">SSX86_011632</name>
</gene>
<feature type="region of interest" description="Disordered" evidence="1">
    <location>
        <begin position="213"/>
        <end position="232"/>
    </location>
</feature>
<proteinExistence type="predicted"/>
<evidence type="ECO:0000256" key="1">
    <source>
        <dbReference type="SAM" id="MobiDB-lite"/>
    </source>
</evidence>
<dbReference type="InterPro" id="IPR039300">
    <property type="entry name" value="JASON"/>
</dbReference>
<organism evidence="2 3">
    <name type="scientific">Deinandra increscens subsp. villosa</name>
    <dbReference type="NCBI Taxonomy" id="3103831"/>
    <lineage>
        <taxon>Eukaryota</taxon>
        <taxon>Viridiplantae</taxon>
        <taxon>Streptophyta</taxon>
        <taxon>Embryophyta</taxon>
        <taxon>Tracheophyta</taxon>
        <taxon>Spermatophyta</taxon>
        <taxon>Magnoliopsida</taxon>
        <taxon>eudicotyledons</taxon>
        <taxon>Gunneridae</taxon>
        <taxon>Pentapetalae</taxon>
        <taxon>asterids</taxon>
        <taxon>campanulids</taxon>
        <taxon>Asterales</taxon>
        <taxon>Asteraceae</taxon>
        <taxon>Asteroideae</taxon>
        <taxon>Heliantheae alliance</taxon>
        <taxon>Madieae</taxon>
        <taxon>Madiinae</taxon>
        <taxon>Deinandra</taxon>
    </lineage>
</organism>
<dbReference type="EMBL" id="JBCNJP010000014">
    <property type="protein sequence ID" value="KAK9067521.1"/>
    <property type="molecule type" value="Genomic_DNA"/>
</dbReference>
<name>A0AAP0D4B5_9ASTR</name>
<feature type="region of interest" description="Disordered" evidence="1">
    <location>
        <begin position="139"/>
        <end position="165"/>
    </location>
</feature>
<dbReference type="PANTHER" id="PTHR33318">
    <property type="entry name" value="ASPARTYL/GLUTAMYL-TRNA(ASN/GLN) AMIDOTRANSFERASE SUBUNIT"/>
    <property type="match status" value="1"/>
</dbReference>
<protein>
    <submittedName>
        <fullName evidence="2">Uncharacterized protein</fullName>
    </submittedName>
</protein>
<comment type="caution">
    <text evidence="2">The sequence shown here is derived from an EMBL/GenBank/DDBJ whole genome shotgun (WGS) entry which is preliminary data.</text>
</comment>
<feature type="compositionally biased region" description="Basic and acidic residues" evidence="1">
    <location>
        <begin position="262"/>
        <end position="277"/>
    </location>
</feature>
<dbReference type="AlphaFoldDB" id="A0AAP0D4B5"/>
<feature type="compositionally biased region" description="Polar residues" evidence="1">
    <location>
        <begin position="221"/>
        <end position="232"/>
    </location>
</feature>
<evidence type="ECO:0000313" key="2">
    <source>
        <dbReference type="EMBL" id="KAK9067521.1"/>
    </source>
</evidence>
<feature type="region of interest" description="Disordered" evidence="1">
    <location>
        <begin position="95"/>
        <end position="115"/>
    </location>
</feature>
<sequence>MGCFPGCFNSSKDRKPRKRRYKAIRRDQDPKSQNLVQDDVSLVQTIKDKPCDSLQELRGKNEGPLSLSTRKKVTFDTNVTTYEHVQVYDSTESLLEKNEKGETFPKSRDTHSCSGSWDSSDILNVGSYPPNYRYRNCVESDDEVEDSDYEDEFEDSDNDEDYDEEDGIISQEVWCESVPISSSETRTESCLSPVLKPVENLTQWKALKSKVTVAAEPPKPSNSDPQKENLSFNSIPFPSKNWNQEPAVEASLNWMVSPEKNSPNDKRVGCYNPDHEPVSSGRSYSQESTVTSTESIDDRPILGALTVDEMKQFSGSSCTPRKSPRQSPDDMPIIGSVGSYWSHTDSAQSLSSTASYKGIPNATSKYREDKKVNWYNIPFEARLERALNEDAAEC</sequence>
<evidence type="ECO:0000313" key="3">
    <source>
        <dbReference type="Proteomes" id="UP001408789"/>
    </source>
</evidence>